<dbReference type="GO" id="GO:0005737">
    <property type="term" value="C:cytoplasm"/>
    <property type="evidence" value="ECO:0007669"/>
    <property type="project" value="UniProtKB-SubCell"/>
</dbReference>
<evidence type="ECO:0000256" key="2">
    <source>
        <dbReference type="ARBA" id="ARBA00016956"/>
    </source>
</evidence>
<dbReference type="InterPro" id="IPR014039">
    <property type="entry name" value="Transl_elong_EFTs/EF1B_dimer"/>
</dbReference>
<dbReference type="Proteomes" id="UP000033858">
    <property type="component" value="Unassembled WGS sequence"/>
</dbReference>
<evidence type="ECO:0000313" key="7">
    <source>
        <dbReference type="EMBL" id="KKR85779.1"/>
    </source>
</evidence>
<dbReference type="Gene3D" id="3.30.479.20">
    <property type="entry name" value="Elongation factor Ts, dimerisation domain"/>
    <property type="match status" value="1"/>
</dbReference>
<dbReference type="PANTHER" id="PTHR11741:SF0">
    <property type="entry name" value="ELONGATION FACTOR TS, MITOCHONDRIAL"/>
    <property type="match status" value="1"/>
</dbReference>
<evidence type="ECO:0000256" key="4">
    <source>
        <dbReference type="ARBA" id="ARBA00022917"/>
    </source>
</evidence>
<sequence>MQKVNVNQLKKLREATGAPIIRVKEVLEKFGEVKALEILKKEGFEKAEKRIDRATGQGKIFVYQHHTGKVVGVVELLCETDFVARNELFEVLGKDLAMQVASMGEKDLASQEFIKDPSKKVGDLIKEVIAKTGENIKLRRVVWMRI</sequence>
<keyword evidence="3 5" id="KW-0251">Elongation factor</keyword>
<dbReference type="SUPFAM" id="SSF46934">
    <property type="entry name" value="UBA-like"/>
    <property type="match status" value="1"/>
</dbReference>
<evidence type="ECO:0000259" key="6">
    <source>
        <dbReference type="Pfam" id="PF00889"/>
    </source>
</evidence>
<dbReference type="Gene3D" id="1.10.8.10">
    <property type="entry name" value="DNA helicase RuvA subunit, C-terminal domain"/>
    <property type="match status" value="1"/>
</dbReference>
<dbReference type="Pfam" id="PF00889">
    <property type="entry name" value="EF_TS"/>
    <property type="match status" value="1"/>
</dbReference>
<dbReference type="HAMAP" id="MF_00050">
    <property type="entry name" value="EF_Ts"/>
    <property type="match status" value="1"/>
</dbReference>
<dbReference type="PANTHER" id="PTHR11741">
    <property type="entry name" value="ELONGATION FACTOR TS"/>
    <property type="match status" value="1"/>
</dbReference>
<evidence type="ECO:0000256" key="3">
    <source>
        <dbReference type="ARBA" id="ARBA00022768"/>
    </source>
</evidence>
<name>A0A0G0U9U6_9BACT</name>
<keyword evidence="4 5" id="KW-0648">Protein biosynthesis</keyword>
<evidence type="ECO:0000256" key="1">
    <source>
        <dbReference type="ARBA" id="ARBA00005532"/>
    </source>
</evidence>
<gene>
    <name evidence="5" type="primary">tsf</name>
    <name evidence="7" type="ORF">UU32_C0035G0010</name>
</gene>
<evidence type="ECO:0000313" key="8">
    <source>
        <dbReference type="Proteomes" id="UP000033858"/>
    </source>
</evidence>
<dbReference type="AlphaFoldDB" id="A0A0G0U9U6"/>
<comment type="function">
    <text evidence="5">Associates with the EF-Tu.GDP complex and induces the exchange of GDP to GTP. It remains bound to the aminoacyl-tRNA.EF-Tu.GTP complex up to the GTP hydrolysis stage on the ribosome.</text>
</comment>
<organism evidence="7 8">
    <name type="scientific">Candidatus Woesebacteria bacterium GW2011_GWB1_41_10</name>
    <dbReference type="NCBI Taxonomy" id="1618577"/>
    <lineage>
        <taxon>Bacteria</taxon>
        <taxon>Candidatus Woeseibacteriota</taxon>
    </lineage>
</organism>
<reference evidence="7 8" key="1">
    <citation type="journal article" date="2015" name="Nature">
        <title>rRNA introns, odd ribosomes, and small enigmatic genomes across a large radiation of phyla.</title>
        <authorList>
            <person name="Brown C.T."/>
            <person name="Hug L.A."/>
            <person name="Thomas B.C."/>
            <person name="Sharon I."/>
            <person name="Castelle C.J."/>
            <person name="Singh A."/>
            <person name="Wilkins M.J."/>
            <person name="Williams K.H."/>
            <person name="Banfield J.F."/>
        </authorList>
    </citation>
    <scope>NUCLEOTIDE SEQUENCE [LARGE SCALE GENOMIC DNA]</scope>
</reference>
<dbReference type="InterPro" id="IPR001816">
    <property type="entry name" value="Transl_elong_EFTs/EF1B"/>
</dbReference>
<comment type="similarity">
    <text evidence="1 5">Belongs to the EF-Ts family.</text>
</comment>
<evidence type="ECO:0000256" key="5">
    <source>
        <dbReference type="HAMAP-Rule" id="MF_00050"/>
    </source>
</evidence>
<dbReference type="PATRIC" id="fig|1618577.3.peg.476"/>
<proteinExistence type="inferred from homology"/>
<accession>A0A0G0U9U6</accession>
<dbReference type="GO" id="GO:0003746">
    <property type="term" value="F:translation elongation factor activity"/>
    <property type="evidence" value="ECO:0007669"/>
    <property type="project" value="UniProtKB-UniRule"/>
</dbReference>
<dbReference type="EMBL" id="LCAE01000035">
    <property type="protein sequence ID" value="KKR85779.1"/>
    <property type="molecule type" value="Genomic_DNA"/>
</dbReference>
<dbReference type="SUPFAM" id="SSF54713">
    <property type="entry name" value="Elongation factor Ts (EF-Ts), dimerisation domain"/>
    <property type="match status" value="1"/>
</dbReference>
<comment type="subcellular location">
    <subcellularLocation>
        <location evidence="5">Cytoplasm</location>
    </subcellularLocation>
</comment>
<keyword evidence="5" id="KW-0963">Cytoplasm</keyword>
<comment type="caution">
    <text evidence="7">The sequence shown here is derived from an EMBL/GenBank/DDBJ whole genome shotgun (WGS) entry which is preliminary data.</text>
</comment>
<dbReference type="InterPro" id="IPR009060">
    <property type="entry name" value="UBA-like_sf"/>
</dbReference>
<feature type="region of interest" description="Involved in Mg(2+) ion dislocation from EF-Tu" evidence="5">
    <location>
        <begin position="80"/>
        <end position="83"/>
    </location>
</feature>
<protein>
    <recommendedName>
        <fullName evidence="2 5">Elongation factor Ts</fullName>
        <shortName evidence="5">EF-Ts</shortName>
    </recommendedName>
</protein>
<dbReference type="InterPro" id="IPR036402">
    <property type="entry name" value="EF-Ts_dimer_sf"/>
</dbReference>
<feature type="domain" description="Translation elongation factor EFTs/EF1B dimerisation" evidence="6">
    <location>
        <begin position="73"/>
        <end position="142"/>
    </location>
</feature>